<protein>
    <submittedName>
        <fullName evidence="2">Uncharacterized protein</fullName>
    </submittedName>
</protein>
<gene>
    <name evidence="2" type="ORF">MNBD_BACTEROID04-1621</name>
</gene>
<evidence type="ECO:0000256" key="1">
    <source>
        <dbReference type="SAM" id="Phobius"/>
    </source>
</evidence>
<accession>A0A3B0U912</accession>
<name>A0A3B0U912_9ZZZZ</name>
<sequence>MEEVKKDSLEQSNETDKVSKNKLDINNSLLFVVAVLVIMSGVQVFQMQGISKAIASGAIKANTQTQGSTVGLPSQVGGCG</sequence>
<reference evidence="2" key="1">
    <citation type="submission" date="2018-06" db="EMBL/GenBank/DDBJ databases">
        <authorList>
            <person name="Zhirakovskaya E."/>
        </authorList>
    </citation>
    <scope>NUCLEOTIDE SEQUENCE</scope>
</reference>
<keyword evidence="1" id="KW-0472">Membrane</keyword>
<keyword evidence="1" id="KW-1133">Transmembrane helix</keyword>
<dbReference type="AlphaFoldDB" id="A0A3B0U912"/>
<feature type="transmembrane region" description="Helical" evidence="1">
    <location>
        <begin position="25"/>
        <end position="45"/>
    </location>
</feature>
<proteinExistence type="predicted"/>
<dbReference type="EMBL" id="UOER01000649">
    <property type="protein sequence ID" value="VAW26888.1"/>
    <property type="molecule type" value="Genomic_DNA"/>
</dbReference>
<evidence type="ECO:0000313" key="2">
    <source>
        <dbReference type="EMBL" id="VAW26888.1"/>
    </source>
</evidence>
<organism evidence="2">
    <name type="scientific">hydrothermal vent metagenome</name>
    <dbReference type="NCBI Taxonomy" id="652676"/>
    <lineage>
        <taxon>unclassified sequences</taxon>
        <taxon>metagenomes</taxon>
        <taxon>ecological metagenomes</taxon>
    </lineage>
</organism>
<keyword evidence="1" id="KW-0812">Transmembrane</keyword>